<dbReference type="SUPFAM" id="SSF54211">
    <property type="entry name" value="Ribosomal protein S5 domain 2-like"/>
    <property type="match status" value="1"/>
</dbReference>
<dbReference type="Pfam" id="PF01119">
    <property type="entry name" value="DNA_mis_repair"/>
    <property type="match status" value="1"/>
</dbReference>
<dbReference type="PANTHER" id="PTHR10073:SF12">
    <property type="entry name" value="DNA MISMATCH REPAIR PROTEIN MLH1"/>
    <property type="match status" value="1"/>
</dbReference>
<feature type="region of interest" description="Disordered" evidence="6">
    <location>
        <begin position="390"/>
        <end position="426"/>
    </location>
</feature>
<keyword evidence="4" id="KW-0234">DNA repair</keyword>
<dbReference type="NCBIfam" id="TIGR00585">
    <property type="entry name" value="mutl"/>
    <property type="match status" value="1"/>
</dbReference>
<protein>
    <recommendedName>
        <fullName evidence="7">DNA mismatch repair protein S5 domain-containing protein</fullName>
    </recommendedName>
</protein>
<dbReference type="SMART" id="SM01340">
    <property type="entry name" value="DNA_mis_repair"/>
    <property type="match status" value="1"/>
</dbReference>
<sequence>MECNETKLNSIQKLNQEVINKICAGEVIHRPLNVVKELIENSLDAGATNIVVTLKNGGMSFISIQDNGIGIKKEDLEIVCQRFTTSKFNSFDDFKTLTTFGFRGEALASISTISHLSIVTKTADNVCGYKAEYVNGTLKPNSSITSIAANNGTTITVENLFYNMPTRKSALKSELTEFALVQEMITKYSILHSQTCSFILKKFGDNSHAVNTNIKNNILVNVDNLYSKKISPHMIPIMMDNEKLGFRIKGYFSNGDLNLSKVHFLLFINNRLVDCSILKKCLCEMYMHYLMKGGHPFILLVLKIDPRNIDVNIHPTKSEVCFLYQNQILDLILKYIEDHLKNKEFVEVPDQTSNSKSNNKTITSENRRSSLDKEQMVFQKNADGKLVYSSSSSKLIQDGKRRESTESNHSGKKSIVRPSHQVRTDSQMQRIDHYINRKKTNTNRRYLKLRSLTELRSEIVNSSDEELLNMITKSTYVGCADENFFLLQKELDLFLVNIHNMNEELFYQIIMADFANFDYIKFGNPLSLFKLLNTYLQVNGLNYGNNMDEQTTNMVKILLSNREMMDDYFSIKISPGGSLEAIPCLVDKHRPQISFLPDFIYKLVHNVDWEDEKNCFHNLAIELSRFYSRKAVKLLSEQHYSTFEQQLEQKFYPLYRTLLCPSKKLYNNSTFQKVANISDLYKVFERC</sequence>
<evidence type="ECO:0000313" key="8">
    <source>
        <dbReference type="EMBL" id="KAJ6216543.1"/>
    </source>
</evidence>
<feature type="domain" description="DNA mismatch repair protein S5" evidence="7">
    <location>
        <begin position="222"/>
        <end position="341"/>
    </location>
</feature>
<dbReference type="GO" id="GO:0140664">
    <property type="term" value="F:ATP-dependent DNA damage sensor activity"/>
    <property type="evidence" value="ECO:0007669"/>
    <property type="project" value="InterPro"/>
</dbReference>
<name>A0A9Q0LXX9_BLOTA</name>
<dbReference type="GO" id="GO:0006298">
    <property type="term" value="P:mismatch repair"/>
    <property type="evidence" value="ECO:0007669"/>
    <property type="project" value="InterPro"/>
</dbReference>
<dbReference type="Pfam" id="PF13589">
    <property type="entry name" value="HATPase_c_3"/>
    <property type="match status" value="1"/>
</dbReference>
<dbReference type="InterPro" id="IPR002099">
    <property type="entry name" value="MutL/Mlh/PMS"/>
</dbReference>
<dbReference type="Proteomes" id="UP001142055">
    <property type="component" value="Chromosome 3"/>
</dbReference>
<comment type="caution">
    <text evidence="8">The sequence shown here is derived from an EMBL/GenBank/DDBJ whole genome shotgun (WGS) entry which is preliminary data.</text>
</comment>
<dbReference type="FunFam" id="3.30.565.10:FF:000003">
    <property type="entry name" value="DNA mismatch repair endonuclease MutL"/>
    <property type="match status" value="1"/>
</dbReference>
<dbReference type="InterPro" id="IPR013507">
    <property type="entry name" value="DNA_mismatch_S5_2-like"/>
</dbReference>
<evidence type="ECO:0000256" key="5">
    <source>
        <dbReference type="ARBA" id="ARBA00023242"/>
    </source>
</evidence>
<dbReference type="GO" id="GO:0005524">
    <property type="term" value="F:ATP binding"/>
    <property type="evidence" value="ECO:0007669"/>
    <property type="project" value="InterPro"/>
</dbReference>
<dbReference type="PROSITE" id="PS00058">
    <property type="entry name" value="DNA_MISMATCH_REPAIR_1"/>
    <property type="match status" value="1"/>
</dbReference>
<dbReference type="GO" id="GO:0016887">
    <property type="term" value="F:ATP hydrolysis activity"/>
    <property type="evidence" value="ECO:0007669"/>
    <property type="project" value="InterPro"/>
</dbReference>
<proteinExistence type="inferred from homology"/>
<dbReference type="InterPro" id="IPR014762">
    <property type="entry name" value="DNA_mismatch_repair_CS"/>
</dbReference>
<evidence type="ECO:0000256" key="1">
    <source>
        <dbReference type="ARBA" id="ARBA00004123"/>
    </source>
</evidence>
<keyword evidence="3" id="KW-0227">DNA damage</keyword>
<evidence type="ECO:0000256" key="2">
    <source>
        <dbReference type="ARBA" id="ARBA00006082"/>
    </source>
</evidence>
<accession>A0A9Q0LXX9</accession>
<comment type="subcellular location">
    <subcellularLocation>
        <location evidence="1">Nucleus</location>
    </subcellularLocation>
</comment>
<dbReference type="InterPro" id="IPR038973">
    <property type="entry name" value="MutL/Mlh/Pms-like"/>
</dbReference>
<dbReference type="InterPro" id="IPR032189">
    <property type="entry name" value="Mlh1_C"/>
</dbReference>
<dbReference type="EMBL" id="JAPWDV010000003">
    <property type="protein sequence ID" value="KAJ6216543.1"/>
    <property type="molecule type" value="Genomic_DNA"/>
</dbReference>
<gene>
    <name evidence="8" type="ORF">RDWZM_007700</name>
</gene>
<dbReference type="CDD" id="cd16926">
    <property type="entry name" value="HATPase_MutL-MLH-PMS-like"/>
    <property type="match status" value="1"/>
</dbReference>
<dbReference type="GO" id="GO:0032389">
    <property type="term" value="C:MutLalpha complex"/>
    <property type="evidence" value="ECO:0007669"/>
    <property type="project" value="TreeGrafter"/>
</dbReference>
<dbReference type="PANTHER" id="PTHR10073">
    <property type="entry name" value="DNA MISMATCH REPAIR PROTEIN MLH, PMS, MUTL"/>
    <property type="match status" value="1"/>
</dbReference>
<keyword evidence="9" id="KW-1185">Reference proteome</keyword>
<keyword evidence="5" id="KW-0539">Nucleus</keyword>
<dbReference type="FunFam" id="3.30.230.10:FF:000014">
    <property type="entry name" value="DNA mismatch repair protein Mlh1"/>
    <property type="match status" value="1"/>
</dbReference>
<dbReference type="SUPFAM" id="SSF55874">
    <property type="entry name" value="ATPase domain of HSP90 chaperone/DNA topoisomerase II/histidine kinase"/>
    <property type="match status" value="1"/>
</dbReference>
<organism evidence="8 9">
    <name type="scientific">Blomia tropicalis</name>
    <name type="common">Mite</name>
    <dbReference type="NCBI Taxonomy" id="40697"/>
    <lineage>
        <taxon>Eukaryota</taxon>
        <taxon>Metazoa</taxon>
        <taxon>Ecdysozoa</taxon>
        <taxon>Arthropoda</taxon>
        <taxon>Chelicerata</taxon>
        <taxon>Arachnida</taxon>
        <taxon>Acari</taxon>
        <taxon>Acariformes</taxon>
        <taxon>Sarcoptiformes</taxon>
        <taxon>Astigmata</taxon>
        <taxon>Glycyphagoidea</taxon>
        <taxon>Echimyopodidae</taxon>
        <taxon>Blomia</taxon>
    </lineage>
</organism>
<dbReference type="Pfam" id="PF16413">
    <property type="entry name" value="Mlh1_C"/>
    <property type="match status" value="1"/>
</dbReference>
<dbReference type="GO" id="GO:0030983">
    <property type="term" value="F:mismatched DNA binding"/>
    <property type="evidence" value="ECO:0007669"/>
    <property type="project" value="InterPro"/>
</dbReference>
<feature type="compositionally biased region" description="Basic and acidic residues" evidence="6">
    <location>
        <begin position="397"/>
        <end position="406"/>
    </location>
</feature>
<evidence type="ECO:0000256" key="6">
    <source>
        <dbReference type="SAM" id="MobiDB-lite"/>
    </source>
</evidence>
<feature type="region of interest" description="Disordered" evidence="6">
    <location>
        <begin position="349"/>
        <end position="373"/>
    </location>
</feature>
<dbReference type="Gene3D" id="3.30.565.10">
    <property type="entry name" value="Histidine kinase-like ATPase, C-terminal domain"/>
    <property type="match status" value="1"/>
</dbReference>
<reference evidence="8" key="1">
    <citation type="submission" date="2022-12" db="EMBL/GenBank/DDBJ databases">
        <title>Genome assemblies of Blomia tropicalis.</title>
        <authorList>
            <person name="Cui Y."/>
        </authorList>
    </citation>
    <scope>NUCLEOTIDE SEQUENCE</scope>
    <source>
        <tissue evidence="8">Adult mites</tissue>
    </source>
</reference>
<dbReference type="Gene3D" id="3.30.230.10">
    <property type="match status" value="1"/>
</dbReference>
<evidence type="ECO:0000256" key="4">
    <source>
        <dbReference type="ARBA" id="ARBA00023204"/>
    </source>
</evidence>
<dbReference type="InterPro" id="IPR036890">
    <property type="entry name" value="HATPase_C_sf"/>
</dbReference>
<dbReference type="InterPro" id="IPR020568">
    <property type="entry name" value="Ribosomal_Su5_D2-typ_SF"/>
</dbReference>
<dbReference type="InterPro" id="IPR014721">
    <property type="entry name" value="Ribsml_uS5_D2-typ_fold_subgr"/>
</dbReference>
<dbReference type="AlphaFoldDB" id="A0A9Q0LXX9"/>
<evidence type="ECO:0000259" key="7">
    <source>
        <dbReference type="SMART" id="SM01340"/>
    </source>
</evidence>
<evidence type="ECO:0000313" key="9">
    <source>
        <dbReference type="Proteomes" id="UP001142055"/>
    </source>
</evidence>
<dbReference type="OMA" id="ANYHVKK"/>
<comment type="similarity">
    <text evidence="2">Belongs to the DNA mismatch repair MutL/HexB family.</text>
</comment>
<evidence type="ECO:0000256" key="3">
    <source>
        <dbReference type="ARBA" id="ARBA00022763"/>
    </source>
</evidence>
<feature type="compositionally biased region" description="Low complexity" evidence="6">
    <location>
        <begin position="352"/>
        <end position="364"/>
    </location>
</feature>